<name>A0ACB6QL68_9PLEO</name>
<protein>
    <submittedName>
        <fullName evidence="1">Uncharacterized protein</fullName>
    </submittedName>
</protein>
<sequence length="379" mass="42507">MPQTWIGGSPTKFPKLPSPSFQAFQIPRTWSDWMQWPPSKQHWKVVVSERAGANEIMRKRLHLAIDYAEGENEEKLEARRQKRGQHALVLKEACPVSPVKSPGGSGLEDVEMRWSEGGVMGTIHGSHEQATEATLQEISSQLTQSRLRHYEKKLKSHQSGFPIRPPFLNASASRPEREMQAATILLGFCFEQRKRSDMIDKMLAAHSEFGGHRLLCVRKRSHEKWTGKAKECPKAIQPSTNMYWIVKAIKAKKDIKIQETGPANRHPYRALQPIQRALKYSFLFLGILAQRNEGTVASESDRLGYLLSSPRHWYLEFGKLGLGLCGDGVIHAALTVKRFLGFLELGLGNANGTNWSNDLRATCSAEMCNLVVGPEGSAL</sequence>
<evidence type="ECO:0000313" key="1">
    <source>
        <dbReference type="EMBL" id="KAF2467688.1"/>
    </source>
</evidence>
<dbReference type="Proteomes" id="UP000799755">
    <property type="component" value="Unassembled WGS sequence"/>
</dbReference>
<gene>
    <name evidence="1" type="ORF">BDR25DRAFT_358367</name>
</gene>
<accession>A0ACB6QL68</accession>
<proteinExistence type="predicted"/>
<organism evidence="1 2">
    <name type="scientific">Lindgomyces ingoldianus</name>
    <dbReference type="NCBI Taxonomy" id="673940"/>
    <lineage>
        <taxon>Eukaryota</taxon>
        <taxon>Fungi</taxon>
        <taxon>Dikarya</taxon>
        <taxon>Ascomycota</taxon>
        <taxon>Pezizomycotina</taxon>
        <taxon>Dothideomycetes</taxon>
        <taxon>Pleosporomycetidae</taxon>
        <taxon>Pleosporales</taxon>
        <taxon>Lindgomycetaceae</taxon>
        <taxon>Lindgomyces</taxon>
    </lineage>
</organism>
<reference evidence="1" key="1">
    <citation type="journal article" date="2020" name="Stud. Mycol.">
        <title>101 Dothideomycetes genomes: a test case for predicting lifestyles and emergence of pathogens.</title>
        <authorList>
            <person name="Haridas S."/>
            <person name="Albert R."/>
            <person name="Binder M."/>
            <person name="Bloem J."/>
            <person name="Labutti K."/>
            <person name="Salamov A."/>
            <person name="Andreopoulos B."/>
            <person name="Baker S."/>
            <person name="Barry K."/>
            <person name="Bills G."/>
            <person name="Bluhm B."/>
            <person name="Cannon C."/>
            <person name="Castanera R."/>
            <person name="Culley D."/>
            <person name="Daum C."/>
            <person name="Ezra D."/>
            <person name="Gonzalez J."/>
            <person name="Henrissat B."/>
            <person name="Kuo A."/>
            <person name="Liang C."/>
            <person name="Lipzen A."/>
            <person name="Lutzoni F."/>
            <person name="Magnuson J."/>
            <person name="Mondo S."/>
            <person name="Nolan M."/>
            <person name="Ohm R."/>
            <person name="Pangilinan J."/>
            <person name="Park H.-J."/>
            <person name="Ramirez L."/>
            <person name="Alfaro M."/>
            <person name="Sun H."/>
            <person name="Tritt A."/>
            <person name="Yoshinaga Y."/>
            <person name="Zwiers L.-H."/>
            <person name="Turgeon B."/>
            <person name="Goodwin S."/>
            <person name="Spatafora J."/>
            <person name="Crous P."/>
            <person name="Grigoriev I."/>
        </authorList>
    </citation>
    <scope>NUCLEOTIDE SEQUENCE</scope>
    <source>
        <strain evidence="1">ATCC 200398</strain>
    </source>
</reference>
<evidence type="ECO:0000313" key="2">
    <source>
        <dbReference type="Proteomes" id="UP000799755"/>
    </source>
</evidence>
<keyword evidence="2" id="KW-1185">Reference proteome</keyword>
<comment type="caution">
    <text evidence="1">The sequence shown here is derived from an EMBL/GenBank/DDBJ whole genome shotgun (WGS) entry which is preliminary data.</text>
</comment>
<dbReference type="EMBL" id="MU003519">
    <property type="protein sequence ID" value="KAF2467688.1"/>
    <property type="molecule type" value="Genomic_DNA"/>
</dbReference>